<keyword evidence="4" id="KW-1185">Reference proteome</keyword>
<gene>
    <name evidence="3" type="ORF">D7I46_07990</name>
</gene>
<dbReference type="InterPro" id="IPR023089">
    <property type="entry name" value="YozE_SAM-like"/>
</dbReference>
<evidence type="ECO:0000256" key="1">
    <source>
        <dbReference type="HAMAP-Rule" id="MF_01538"/>
    </source>
</evidence>
<accession>A0A387BJC6</accession>
<dbReference type="KEGG" id="lact:D7I46_07990"/>
<dbReference type="HAMAP" id="MF_01538">
    <property type="entry name" value="UPF0346"/>
    <property type="match status" value="1"/>
</dbReference>
<evidence type="ECO:0000259" key="2">
    <source>
        <dbReference type="Pfam" id="PF06855"/>
    </source>
</evidence>
<dbReference type="NCBIfam" id="NF010193">
    <property type="entry name" value="PRK13672.1"/>
    <property type="match status" value="1"/>
</dbReference>
<dbReference type="OrthoDB" id="2242851at2"/>
<evidence type="ECO:0000313" key="4">
    <source>
        <dbReference type="Proteomes" id="UP000269374"/>
    </source>
</evidence>
<dbReference type="Gene3D" id="1.10.150.260">
    <property type="entry name" value="YozE SAM-like"/>
    <property type="match status" value="1"/>
</dbReference>
<dbReference type="SUPFAM" id="SSF140652">
    <property type="entry name" value="YozE-like"/>
    <property type="match status" value="1"/>
</dbReference>
<evidence type="ECO:0000313" key="3">
    <source>
        <dbReference type="EMBL" id="AYG01030.1"/>
    </source>
</evidence>
<organism evidence="3 4">
    <name type="scientific">Lactococcus allomyrinae</name>
    <dbReference type="NCBI Taxonomy" id="2419773"/>
    <lineage>
        <taxon>Bacteria</taxon>
        <taxon>Bacillati</taxon>
        <taxon>Bacillota</taxon>
        <taxon>Bacilli</taxon>
        <taxon>Lactobacillales</taxon>
        <taxon>Streptococcaceae</taxon>
        <taxon>Lactococcus</taxon>
    </lineage>
</organism>
<proteinExistence type="inferred from homology"/>
<dbReference type="InterPro" id="IPR036806">
    <property type="entry name" value="YozE_SAM-like_sf"/>
</dbReference>
<comment type="similarity">
    <text evidence="1">Belongs to the UPF0346 family.</text>
</comment>
<dbReference type="Proteomes" id="UP000269374">
    <property type="component" value="Chromosome"/>
</dbReference>
<name>A0A387BJC6_9LACT</name>
<dbReference type="Pfam" id="PF06855">
    <property type="entry name" value="YozE_SAM_like"/>
    <property type="match status" value="1"/>
</dbReference>
<dbReference type="InterPro" id="IPR010673">
    <property type="entry name" value="UPF0346"/>
</dbReference>
<protein>
    <recommendedName>
        <fullName evidence="1">UPF0346 protein D7I46_07990</fullName>
    </recommendedName>
</protein>
<dbReference type="PIRSF" id="PIRSF037262">
    <property type="entry name" value="UCP037262"/>
    <property type="match status" value="1"/>
</dbReference>
<dbReference type="RefSeq" id="WP_120772413.1">
    <property type="nucleotide sequence ID" value="NZ_CP032627.1"/>
</dbReference>
<feature type="domain" description="YozE SAM-like" evidence="2">
    <location>
        <begin position="5"/>
        <end position="70"/>
    </location>
</feature>
<reference evidence="3 4" key="1">
    <citation type="submission" date="2018-09" db="EMBL/GenBank/DDBJ databases">
        <title>Genome sequencing of strain 1JSPR-7.</title>
        <authorList>
            <person name="Heo J."/>
            <person name="Kim S.-J."/>
            <person name="Kwon S.-W."/>
        </authorList>
    </citation>
    <scope>NUCLEOTIDE SEQUENCE [LARGE SCALE GENOMIC DNA]</scope>
    <source>
        <strain evidence="3 4">1JSPR-7</strain>
    </source>
</reference>
<dbReference type="EMBL" id="CP032627">
    <property type="protein sequence ID" value="AYG01030.1"/>
    <property type="molecule type" value="Genomic_DNA"/>
</dbReference>
<dbReference type="AlphaFoldDB" id="A0A387BJC6"/>
<sequence length="71" mass="8569">MSTPFYTFLMRHRSPVEVDDITRLANLVFRDPLFPKQSKNFEEVSSYLETHAPFYFNLTLFDDIWQLYLES</sequence>